<dbReference type="Gene3D" id="3.60.70.12">
    <property type="entry name" value="L-amino peptidase D-ALA esterase/amidase"/>
    <property type="match status" value="1"/>
</dbReference>
<comment type="caution">
    <text evidence="2">The sequence shown here is derived from an EMBL/GenBank/DDBJ whole genome shotgun (WGS) entry which is preliminary data.</text>
</comment>
<dbReference type="InterPro" id="IPR016117">
    <property type="entry name" value="ArgJ-like_dom_sf"/>
</dbReference>
<reference evidence="2 3" key="1">
    <citation type="submission" date="2017-03" db="EMBL/GenBank/DDBJ databases">
        <title>Whole genome sequences of fourteen strains of Bradyrhizobium canariense and one strain of Bradyrhizobium japonicum isolated from Lupinus (Papilionoideae: Genisteae) species in Algeria.</title>
        <authorList>
            <person name="Crovadore J."/>
            <person name="Chekireb D."/>
            <person name="Brachmann A."/>
            <person name="Chablais R."/>
            <person name="Cochard B."/>
            <person name="Lefort F."/>
        </authorList>
    </citation>
    <scope>NUCLEOTIDE SEQUENCE [LARGE SCALE GENOMIC DNA]</scope>
    <source>
        <strain evidence="2 3">UBMA195</strain>
    </source>
</reference>
<protein>
    <submittedName>
        <fullName evidence="2">Peptidase T4</fullName>
    </submittedName>
</protein>
<dbReference type="SUPFAM" id="SSF56266">
    <property type="entry name" value="DmpA/ArgJ-like"/>
    <property type="match status" value="1"/>
</dbReference>
<dbReference type="GO" id="GO:0004177">
    <property type="term" value="F:aminopeptidase activity"/>
    <property type="evidence" value="ECO:0007669"/>
    <property type="project" value="TreeGrafter"/>
</dbReference>
<dbReference type="Pfam" id="PF03576">
    <property type="entry name" value="Peptidase_S58"/>
    <property type="match status" value="1"/>
</dbReference>
<comment type="similarity">
    <text evidence="1">Belongs to the peptidase S58 family.</text>
</comment>
<evidence type="ECO:0000256" key="1">
    <source>
        <dbReference type="ARBA" id="ARBA00007068"/>
    </source>
</evidence>
<dbReference type="EMBL" id="NAFI01000178">
    <property type="protein sequence ID" value="OSJ06687.1"/>
    <property type="molecule type" value="Genomic_DNA"/>
</dbReference>
<dbReference type="AlphaFoldDB" id="A0A1X3EGK1"/>
<dbReference type="CDD" id="cd02252">
    <property type="entry name" value="nylC_like"/>
    <property type="match status" value="1"/>
</dbReference>
<proteinExistence type="inferred from homology"/>
<evidence type="ECO:0000313" key="3">
    <source>
        <dbReference type="Proteomes" id="UP000193553"/>
    </source>
</evidence>
<dbReference type="PANTHER" id="PTHR36512">
    <property type="entry name" value="D-AMINOPEPTIDASE"/>
    <property type="match status" value="1"/>
</dbReference>
<dbReference type="PANTHER" id="PTHR36512:SF3">
    <property type="entry name" value="BLR5678 PROTEIN"/>
    <property type="match status" value="1"/>
</dbReference>
<sequence length="340" mass="34777">MRNLITDIDGVLVGNAEDERVASGVSVVLFEQPAVASIAIHGGAPGLRDGALLEPEMTVSSVDAIVLSGGSAFGLDAPGGVQARLLELGRGLAVGPARVPIVPGAILFDLANGGNKDWGRRPPYWDLGYQAASTAAATFTLGTAGVGYGLTTYDLKGGLGSASAVTSNGFGVGALVGVNAVGRATRGKGPHFWAAPYEHEAEFGGLGQGGEPTREDLQMRVKGNAPANSTIGVVVTDAALTKAQMKRVAIMAQDGFALSLRPAHAPMDGDIVFAATTGRSARTADLTDLTEIGMMAAECLARAIARGIYEATPLSNGVAPPSWREVHAASGPRKWPTIEP</sequence>
<gene>
    <name evidence="2" type="ORF">BSZ18_21560</name>
</gene>
<dbReference type="Proteomes" id="UP000193553">
    <property type="component" value="Unassembled WGS sequence"/>
</dbReference>
<organism evidence="2 3">
    <name type="scientific">Bradyrhizobium canariense</name>
    <dbReference type="NCBI Taxonomy" id="255045"/>
    <lineage>
        <taxon>Bacteria</taxon>
        <taxon>Pseudomonadati</taxon>
        <taxon>Pseudomonadota</taxon>
        <taxon>Alphaproteobacteria</taxon>
        <taxon>Hyphomicrobiales</taxon>
        <taxon>Nitrobacteraceae</taxon>
        <taxon>Bradyrhizobium</taxon>
    </lineage>
</organism>
<dbReference type="OrthoDB" id="9808347at2"/>
<dbReference type="InterPro" id="IPR005321">
    <property type="entry name" value="Peptidase_S58_DmpA"/>
</dbReference>
<evidence type="ECO:0000313" key="2">
    <source>
        <dbReference type="EMBL" id="OSJ06687.1"/>
    </source>
</evidence>
<name>A0A1X3EGK1_9BRAD</name>
<accession>A0A1X3EGK1</accession>
<dbReference type="RefSeq" id="WP_018454759.1">
    <property type="nucleotide sequence ID" value="NZ_NAEX01000166.1"/>
</dbReference>